<sequence>MAKHKSRKPGHRATPVLQKASASGLDEAAPPDVQTPLEDNHAADGLQLVQDITQAVLDGTFTLPVHGPSSDSSADSSTPTQSATRTDPTQEEDFLPIRETVPEAPVPEAAAPEAAAPEAAAPEAAAPEADGSESEDVEAKAQSGEGETGSGDVAVSPDDLDDEVFKSAQAPADSSVPTVGNVPGFLDRGAPEVVSEEGSAAPVLGEGGRADTSVVEQKGSLGMVPRMVQEFDLEKWDKEKRAFEDRISQLLIADGQARMDISNLEAQLAAIKSESEQTAKESKLREKRRH</sequence>
<feature type="region of interest" description="Disordered" evidence="1">
    <location>
        <begin position="60"/>
        <end position="210"/>
    </location>
</feature>
<evidence type="ECO:0000256" key="1">
    <source>
        <dbReference type="SAM" id="MobiDB-lite"/>
    </source>
</evidence>
<keyword evidence="3" id="KW-1185">Reference proteome</keyword>
<name>A0A023B232_GRENI</name>
<feature type="compositionally biased region" description="Low complexity" evidence="1">
    <location>
        <begin position="102"/>
        <end position="129"/>
    </location>
</feature>
<dbReference type="Proteomes" id="UP000019763">
    <property type="component" value="Unassembled WGS sequence"/>
</dbReference>
<feature type="region of interest" description="Disordered" evidence="1">
    <location>
        <begin position="271"/>
        <end position="290"/>
    </location>
</feature>
<accession>A0A023B232</accession>
<gene>
    <name evidence="2" type="ORF">GNI_129550</name>
</gene>
<comment type="caution">
    <text evidence="2">The sequence shown here is derived from an EMBL/GenBank/DDBJ whole genome shotgun (WGS) entry which is preliminary data.</text>
</comment>
<protein>
    <submittedName>
        <fullName evidence="2">Uncharacterized protein</fullName>
    </submittedName>
</protein>
<feature type="compositionally biased region" description="Low complexity" evidence="1">
    <location>
        <begin position="68"/>
        <end position="83"/>
    </location>
</feature>
<feature type="compositionally biased region" description="Basic residues" evidence="1">
    <location>
        <begin position="1"/>
        <end position="11"/>
    </location>
</feature>
<dbReference type="AlphaFoldDB" id="A0A023B232"/>
<feature type="region of interest" description="Disordered" evidence="1">
    <location>
        <begin position="1"/>
        <end position="46"/>
    </location>
</feature>
<organism evidence="2 3">
    <name type="scientific">Gregarina niphandrodes</name>
    <name type="common">Septate eugregarine</name>
    <dbReference type="NCBI Taxonomy" id="110365"/>
    <lineage>
        <taxon>Eukaryota</taxon>
        <taxon>Sar</taxon>
        <taxon>Alveolata</taxon>
        <taxon>Apicomplexa</taxon>
        <taxon>Conoidasida</taxon>
        <taxon>Gregarinasina</taxon>
        <taxon>Eugregarinorida</taxon>
        <taxon>Gregarinidae</taxon>
        <taxon>Gregarina</taxon>
    </lineage>
</organism>
<dbReference type="GeneID" id="22914534"/>
<evidence type="ECO:0000313" key="2">
    <source>
        <dbReference type="EMBL" id="EZG48217.1"/>
    </source>
</evidence>
<dbReference type="RefSeq" id="XP_011132113.1">
    <property type="nucleotide sequence ID" value="XM_011133811.1"/>
</dbReference>
<evidence type="ECO:0000313" key="3">
    <source>
        <dbReference type="Proteomes" id="UP000019763"/>
    </source>
</evidence>
<reference evidence="2" key="1">
    <citation type="submission" date="2013-12" db="EMBL/GenBank/DDBJ databases">
        <authorList>
            <person name="Omoto C.K."/>
            <person name="Sibley D."/>
            <person name="Venepally P."/>
            <person name="Hadjithomas M."/>
            <person name="Karamycheva S."/>
            <person name="Brunk B."/>
            <person name="Roos D."/>
            <person name="Caler E."/>
            <person name="Lorenzi H."/>
        </authorList>
    </citation>
    <scope>NUCLEOTIDE SEQUENCE</scope>
</reference>
<dbReference type="VEuPathDB" id="CryptoDB:GNI_129550"/>
<dbReference type="EMBL" id="AFNH02000967">
    <property type="protein sequence ID" value="EZG48217.1"/>
    <property type="molecule type" value="Genomic_DNA"/>
</dbReference>
<feature type="compositionally biased region" description="Basic and acidic residues" evidence="1">
    <location>
        <begin position="273"/>
        <end position="284"/>
    </location>
</feature>
<proteinExistence type="predicted"/>